<proteinExistence type="predicted"/>
<gene>
    <name evidence="1" type="ORF">HMPREF0877_0147</name>
</gene>
<protein>
    <recommendedName>
        <fullName evidence="3">DUF669 domain-containing protein</fullName>
    </recommendedName>
</protein>
<organism evidence="1 2">
    <name type="scientific">Weissella paramesenteroides ATCC 33313</name>
    <dbReference type="NCBI Taxonomy" id="585506"/>
    <lineage>
        <taxon>Bacteria</taxon>
        <taxon>Bacillati</taxon>
        <taxon>Bacillota</taxon>
        <taxon>Bacilli</taxon>
        <taxon>Lactobacillales</taxon>
        <taxon>Lactobacillaceae</taxon>
        <taxon>Weissella</taxon>
    </lineage>
</organism>
<evidence type="ECO:0008006" key="3">
    <source>
        <dbReference type="Google" id="ProtNLM"/>
    </source>
</evidence>
<dbReference type="HOGENOM" id="CLU_118528_1_0_9"/>
<keyword evidence="2" id="KW-1185">Reference proteome</keyword>
<dbReference type="eggNOG" id="ENOG5032STT">
    <property type="taxonomic scope" value="Bacteria"/>
</dbReference>
<sequence>MSFKLDFSEVNDNDYNIADGEYEVVVKKAEEGTNPNGKSRLHFDLVIRKDITDQRFGGAHIFDDMYPQAVDGKYNNSILMGFAKAAGLNEGQEFKDFGDFLDAFVGKPLRVRVKNEKSSWQGKEYENLRVKARNVSKFPQVDYRANGIDLFAGGEEVNISADDLPF</sequence>
<dbReference type="Proteomes" id="UP000004528">
    <property type="component" value="Unassembled WGS sequence"/>
</dbReference>
<dbReference type="EMBL" id="ACKU01000004">
    <property type="protein sequence ID" value="EER75636.1"/>
    <property type="molecule type" value="Genomic_DNA"/>
</dbReference>
<name>C5R852_WEIPA</name>
<dbReference type="AlphaFoldDB" id="C5R852"/>
<reference evidence="1 2" key="1">
    <citation type="submission" date="2009-04" db="EMBL/GenBank/DDBJ databases">
        <authorList>
            <person name="Qin X."/>
            <person name="Bachman B."/>
            <person name="Battles P."/>
            <person name="Bell A."/>
            <person name="Bess C."/>
            <person name="Bickham C."/>
            <person name="Chaboub L."/>
            <person name="Chen D."/>
            <person name="Coyle M."/>
            <person name="Deiros D.R."/>
            <person name="Dinh H."/>
            <person name="Forbes L."/>
            <person name="Fowler G."/>
            <person name="Francisco L."/>
            <person name="Fu Q."/>
            <person name="Gubbala S."/>
            <person name="Hale W."/>
            <person name="Han Y."/>
            <person name="Hemphill L."/>
            <person name="Highlander S.K."/>
            <person name="Hirani K."/>
            <person name="Hogues M."/>
            <person name="Jackson L."/>
            <person name="Jakkamsetti A."/>
            <person name="Javaid M."/>
            <person name="Jiang H."/>
            <person name="Korchina V."/>
            <person name="Kovar C."/>
            <person name="Lara F."/>
            <person name="Lee S."/>
            <person name="Mata R."/>
            <person name="Mathew T."/>
            <person name="Moen C."/>
            <person name="Morales K."/>
            <person name="Munidasa M."/>
            <person name="Nazareth L."/>
            <person name="Ngo R."/>
            <person name="Nguyen L."/>
            <person name="Okwuonu G."/>
            <person name="Ongeri F."/>
            <person name="Patil S."/>
            <person name="Petrosino J."/>
            <person name="Pham C."/>
            <person name="Pham P."/>
            <person name="Pu L.-L."/>
            <person name="Puazo M."/>
            <person name="Raj R."/>
            <person name="Reid J."/>
            <person name="Rouhana J."/>
            <person name="Saada N."/>
            <person name="Shang Y."/>
            <person name="Simmons D."/>
            <person name="Thornton R."/>
            <person name="Warren J."/>
            <person name="Weissenberger G."/>
            <person name="Zhang J."/>
            <person name="Zhang L."/>
            <person name="Zhou C."/>
            <person name="Zhu D."/>
            <person name="Muzny D."/>
            <person name="Worley K."/>
            <person name="Gibbs R."/>
        </authorList>
    </citation>
    <scope>NUCLEOTIDE SEQUENCE [LARGE SCALE GENOMIC DNA]</scope>
    <source>
        <strain evidence="1 2">ATCC 33313</strain>
    </source>
</reference>
<accession>C5R852</accession>
<dbReference type="Pfam" id="PF05037">
    <property type="entry name" value="DUF669"/>
    <property type="match status" value="1"/>
</dbReference>
<dbReference type="STRING" id="585506.HMPREF0877_0147"/>
<comment type="caution">
    <text evidence="1">The sequence shown here is derived from an EMBL/GenBank/DDBJ whole genome shotgun (WGS) entry which is preliminary data.</text>
</comment>
<evidence type="ECO:0000313" key="1">
    <source>
        <dbReference type="EMBL" id="EER75636.1"/>
    </source>
</evidence>
<evidence type="ECO:0000313" key="2">
    <source>
        <dbReference type="Proteomes" id="UP000004528"/>
    </source>
</evidence>
<dbReference type="InterPro" id="IPR007731">
    <property type="entry name" value="DUF669"/>
</dbReference>
<dbReference type="OrthoDB" id="1707979at2"/>
<dbReference type="RefSeq" id="WP_002829070.1">
    <property type="nucleotide sequence ID" value="NZ_GG697136.1"/>
</dbReference>